<dbReference type="OrthoDB" id="882119at2"/>
<dbReference type="PROSITE" id="PS51266">
    <property type="entry name" value="ZF_CHY"/>
    <property type="match status" value="1"/>
</dbReference>
<protein>
    <submittedName>
        <fullName evidence="1">Putative CHY-type Zn-finger protein</fullName>
    </submittedName>
</protein>
<gene>
    <name evidence="1" type="ORF">BJ976_000763</name>
</gene>
<proteinExistence type="predicted"/>
<sequence>MTAPSSAPPPRPSGAAAADGLRVRGVDLDPQTRCAHWHTALDVVALRLACCEHYWACRDCHDALAGHPAVPVPRAGFDTPHVLCGACRAELTVREYRAAMAEDRPACPRCGTGFNPGCSRHDHLYFASDGAR</sequence>
<dbReference type="InterPro" id="IPR008913">
    <property type="entry name" value="Znf_CHY"/>
</dbReference>
<name>A0A4Y8X1K2_9MICC</name>
<reference evidence="1 2" key="1">
    <citation type="submission" date="2020-08" db="EMBL/GenBank/DDBJ databases">
        <title>Sequencing the genomes of 1000 actinobacteria strains.</title>
        <authorList>
            <person name="Klenk H.-P."/>
        </authorList>
    </citation>
    <scope>NUCLEOTIDE SEQUENCE [LARGE SCALE GENOMIC DNA]</scope>
    <source>
        <strain evidence="1 2">DSM 19079</strain>
    </source>
</reference>
<dbReference type="RefSeq" id="WP_135029511.1">
    <property type="nucleotide sequence ID" value="NZ_BMLA01000005.1"/>
</dbReference>
<organism evidence="1 2">
    <name type="scientific">Micrococcus flavus</name>
    <dbReference type="NCBI Taxonomy" id="384602"/>
    <lineage>
        <taxon>Bacteria</taxon>
        <taxon>Bacillati</taxon>
        <taxon>Actinomycetota</taxon>
        <taxon>Actinomycetes</taxon>
        <taxon>Micrococcales</taxon>
        <taxon>Micrococcaceae</taxon>
        <taxon>Micrococcus</taxon>
    </lineage>
</organism>
<dbReference type="GO" id="GO:0045041">
    <property type="term" value="P:protein import into mitochondrial intermembrane space"/>
    <property type="evidence" value="ECO:0007669"/>
    <property type="project" value="TreeGrafter"/>
</dbReference>
<dbReference type="Proteomes" id="UP000560081">
    <property type="component" value="Unassembled WGS sequence"/>
</dbReference>
<dbReference type="PANTHER" id="PTHR28082">
    <property type="entry name" value="ZINC FINGER PROTEIN"/>
    <property type="match status" value="1"/>
</dbReference>
<keyword evidence="2" id="KW-1185">Reference proteome</keyword>
<dbReference type="GO" id="GO:0008270">
    <property type="term" value="F:zinc ion binding"/>
    <property type="evidence" value="ECO:0007669"/>
    <property type="project" value="InterPro"/>
</dbReference>
<dbReference type="SUPFAM" id="SSF161219">
    <property type="entry name" value="CHY zinc finger-like"/>
    <property type="match status" value="1"/>
</dbReference>
<dbReference type="InterPro" id="IPR037274">
    <property type="entry name" value="Znf_CHY_sf"/>
</dbReference>
<dbReference type="InterPro" id="IPR052604">
    <property type="entry name" value="Mito_Tim_assembly_helper"/>
</dbReference>
<comment type="caution">
    <text evidence="1">The sequence shown here is derived from an EMBL/GenBank/DDBJ whole genome shotgun (WGS) entry which is preliminary data.</text>
</comment>
<dbReference type="AlphaFoldDB" id="A0A4Y8X1K2"/>
<dbReference type="PANTHER" id="PTHR28082:SF1">
    <property type="entry name" value="HELPER OF TIM PROTEIN 13"/>
    <property type="match status" value="1"/>
</dbReference>
<dbReference type="Pfam" id="PF05495">
    <property type="entry name" value="zf-CHY"/>
    <property type="match status" value="1"/>
</dbReference>
<accession>A0A4Y8X1K2</accession>
<evidence type="ECO:0000313" key="1">
    <source>
        <dbReference type="EMBL" id="MBB4882412.1"/>
    </source>
</evidence>
<dbReference type="EMBL" id="JACHMC010000001">
    <property type="protein sequence ID" value="MBB4882412.1"/>
    <property type="molecule type" value="Genomic_DNA"/>
</dbReference>
<dbReference type="PIRSF" id="PIRSF017292">
    <property type="entry name" value="UCP017292_Znf_CHY"/>
    <property type="match status" value="1"/>
</dbReference>
<evidence type="ECO:0000313" key="2">
    <source>
        <dbReference type="Proteomes" id="UP000560081"/>
    </source>
</evidence>
<dbReference type="InterPro" id="IPR016694">
    <property type="entry name" value="UCP017292"/>
</dbReference>